<protein>
    <recommendedName>
        <fullName evidence="6">Ion-translocating oxidoreductase complex subunit G</fullName>
        <ecNumber evidence="6">7.-.-.-</ecNumber>
    </recommendedName>
    <alternativeName>
        <fullName evidence="6">Rnf electron transport complex subunit G</fullName>
    </alternativeName>
</protein>
<keyword evidence="6" id="KW-0812">Transmembrane</keyword>
<keyword evidence="6" id="KW-0472">Membrane</keyword>
<comment type="cofactor">
    <cofactor evidence="6">
        <name>FMN</name>
        <dbReference type="ChEBI" id="CHEBI:58210"/>
    </cofactor>
</comment>
<dbReference type="GO" id="GO:0009055">
    <property type="term" value="F:electron transfer activity"/>
    <property type="evidence" value="ECO:0007669"/>
    <property type="project" value="InterPro"/>
</dbReference>
<evidence type="ECO:0000256" key="1">
    <source>
        <dbReference type="ARBA" id="ARBA00022448"/>
    </source>
</evidence>
<reference evidence="8" key="1">
    <citation type="submission" date="2022-05" db="EMBL/GenBank/DDBJ databases">
        <authorList>
            <person name="Sun X."/>
        </authorList>
    </citation>
    <scope>NUCLEOTIDE SEQUENCE</scope>
    <source>
        <strain evidence="8">Ai-910</strain>
    </source>
</reference>
<evidence type="ECO:0000313" key="8">
    <source>
        <dbReference type="EMBL" id="URW80583.1"/>
    </source>
</evidence>
<keyword evidence="3 6" id="KW-0285">Flavoprotein</keyword>
<dbReference type="PANTHER" id="PTHR36118:SF1">
    <property type="entry name" value="ION-TRANSLOCATING OXIDOREDUCTASE COMPLEX SUBUNIT G"/>
    <property type="match status" value="1"/>
</dbReference>
<sequence>MAKVSSLSNMVLTLLVITFAVGGILGFVYQQTKEPIALSALLKQTEAIEKVMPGFDNKPMEEMYEIEAYGGLMLKVFPAKKDGQLLGVVVETSTSKGYGGEIRLIVGMKPDGSIVNYEVLEQKETPGLGTKMVDWFKPAAAGTDKSRSAFFDKLFGVKAQEGAGNGKSIIGKNPGTTDFRVSKDGGEIDAITAATITSRAFLDAVQTAYKAYVAHAQGTEVDANTGATAKTGNEDTDKAEVRADALSADEAVTDNKDGKN</sequence>
<dbReference type="EMBL" id="CP098400">
    <property type="protein sequence ID" value="URW80583.1"/>
    <property type="molecule type" value="Genomic_DNA"/>
</dbReference>
<dbReference type="InterPro" id="IPR010209">
    <property type="entry name" value="Ion_transpt_RnfG/RsxG"/>
</dbReference>
<dbReference type="Gene3D" id="3.90.1010.20">
    <property type="match status" value="1"/>
</dbReference>
<keyword evidence="5 6" id="KW-0249">Electron transport</keyword>
<dbReference type="Proteomes" id="UP001056426">
    <property type="component" value="Chromosome"/>
</dbReference>
<evidence type="ECO:0000259" key="7">
    <source>
        <dbReference type="SMART" id="SM00900"/>
    </source>
</evidence>
<name>A0A9J6ZS90_9BACT</name>
<dbReference type="NCBIfam" id="TIGR01947">
    <property type="entry name" value="rnfG"/>
    <property type="match status" value="1"/>
</dbReference>
<evidence type="ECO:0000256" key="4">
    <source>
        <dbReference type="ARBA" id="ARBA00022643"/>
    </source>
</evidence>
<dbReference type="PIRSF" id="PIRSF006091">
    <property type="entry name" value="E_trnsport_RnfG"/>
    <property type="match status" value="1"/>
</dbReference>
<gene>
    <name evidence="6" type="primary">rnfG</name>
    <name evidence="8" type="ORF">M9189_04365</name>
</gene>
<evidence type="ECO:0000256" key="6">
    <source>
        <dbReference type="HAMAP-Rule" id="MF_00479"/>
    </source>
</evidence>
<dbReference type="Pfam" id="PF04205">
    <property type="entry name" value="FMN_bind"/>
    <property type="match status" value="1"/>
</dbReference>
<evidence type="ECO:0000313" key="9">
    <source>
        <dbReference type="Proteomes" id="UP001056426"/>
    </source>
</evidence>
<dbReference type="AlphaFoldDB" id="A0A9J6ZS90"/>
<evidence type="ECO:0000256" key="3">
    <source>
        <dbReference type="ARBA" id="ARBA00022630"/>
    </source>
</evidence>
<dbReference type="GO" id="GO:0010181">
    <property type="term" value="F:FMN binding"/>
    <property type="evidence" value="ECO:0007669"/>
    <property type="project" value="InterPro"/>
</dbReference>
<keyword evidence="6" id="KW-1133">Transmembrane helix</keyword>
<accession>A0A9J6ZS90</accession>
<keyword evidence="2 6" id="KW-0597">Phosphoprotein</keyword>
<proteinExistence type="inferred from homology"/>
<dbReference type="GO" id="GO:0005886">
    <property type="term" value="C:plasma membrane"/>
    <property type="evidence" value="ECO:0007669"/>
    <property type="project" value="UniProtKB-SubCell"/>
</dbReference>
<dbReference type="EC" id="7.-.-.-" evidence="6"/>
<keyword evidence="1 6" id="KW-0813">Transport</keyword>
<organism evidence="8 9">
    <name type="scientific">Xiashengella succiniciproducens</name>
    <dbReference type="NCBI Taxonomy" id="2949635"/>
    <lineage>
        <taxon>Bacteria</taxon>
        <taxon>Pseudomonadati</taxon>
        <taxon>Bacteroidota</taxon>
        <taxon>Bacteroidia</taxon>
        <taxon>Marinilabiliales</taxon>
        <taxon>Marinilabiliaceae</taxon>
        <taxon>Xiashengella</taxon>
    </lineage>
</organism>
<comment type="subcellular location">
    <subcellularLocation>
        <location evidence="6">Cell membrane</location>
        <topology evidence="6">Single-pass membrane protein</topology>
    </subcellularLocation>
</comment>
<feature type="modified residue" description="FMN phosphoryl threonine" evidence="6">
    <location>
        <position position="195"/>
    </location>
</feature>
<keyword evidence="6" id="KW-1278">Translocase</keyword>
<keyword evidence="4 6" id="KW-0288">FMN</keyword>
<dbReference type="PANTHER" id="PTHR36118">
    <property type="entry name" value="ION-TRANSLOCATING OXIDOREDUCTASE COMPLEX SUBUNIT G"/>
    <property type="match status" value="1"/>
</dbReference>
<dbReference type="InterPro" id="IPR007329">
    <property type="entry name" value="FMN-bd"/>
</dbReference>
<evidence type="ECO:0000256" key="5">
    <source>
        <dbReference type="ARBA" id="ARBA00022982"/>
    </source>
</evidence>
<dbReference type="GO" id="GO:0022900">
    <property type="term" value="P:electron transport chain"/>
    <property type="evidence" value="ECO:0007669"/>
    <property type="project" value="UniProtKB-UniRule"/>
</dbReference>
<evidence type="ECO:0000256" key="2">
    <source>
        <dbReference type="ARBA" id="ARBA00022553"/>
    </source>
</evidence>
<dbReference type="HAMAP" id="MF_00479">
    <property type="entry name" value="RsxG_RnfG"/>
    <property type="match status" value="1"/>
</dbReference>
<keyword evidence="6" id="KW-1003">Cell membrane</keyword>
<dbReference type="RefSeq" id="WP_250724902.1">
    <property type="nucleotide sequence ID" value="NZ_CP098400.1"/>
</dbReference>
<feature type="domain" description="FMN-binding" evidence="7">
    <location>
        <begin position="97"/>
        <end position="212"/>
    </location>
</feature>
<comment type="subunit">
    <text evidence="6">The complex is composed of six subunits: RnfA, RnfB, RnfC, RnfD, RnfE and RnfG.</text>
</comment>
<keyword evidence="9" id="KW-1185">Reference proteome</keyword>
<comment type="function">
    <text evidence="6">Part of a membrane-bound complex that couples electron transfer with translocation of ions across the membrane.</text>
</comment>
<reference evidence="8" key="2">
    <citation type="submission" date="2022-06" db="EMBL/GenBank/DDBJ databases">
        <title>Xiashengella guii gen. nov. sp. nov., a bacterium isolated form anaerobic digestion tank.</title>
        <authorList>
            <person name="Huang H."/>
        </authorList>
    </citation>
    <scope>NUCLEOTIDE SEQUENCE</scope>
    <source>
        <strain evidence="8">Ai-910</strain>
    </source>
</reference>
<dbReference type="KEGG" id="alkq:M9189_04365"/>
<dbReference type="SMART" id="SM00900">
    <property type="entry name" value="FMN_bind"/>
    <property type="match status" value="1"/>
</dbReference>
<comment type="similarity">
    <text evidence="6">Belongs to the RnfG family.</text>
</comment>